<dbReference type="Pfam" id="PF00856">
    <property type="entry name" value="SET"/>
    <property type="match status" value="1"/>
</dbReference>
<dbReference type="InterPro" id="IPR046341">
    <property type="entry name" value="SET_dom_sf"/>
</dbReference>
<dbReference type="Proteomes" id="UP001583172">
    <property type="component" value="Unassembled WGS sequence"/>
</dbReference>
<dbReference type="SUPFAM" id="SSF82199">
    <property type="entry name" value="SET domain"/>
    <property type="match status" value="1"/>
</dbReference>
<feature type="compositionally biased region" description="Low complexity" evidence="5">
    <location>
        <begin position="827"/>
        <end position="868"/>
    </location>
</feature>
<dbReference type="PANTHER" id="PTHR46462:SF3">
    <property type="entry name" value="UPSET, ISOFORM A"/>
    <property type="match status" value="1"/>
</dbReference>
<proteinExistence type="predicted"/>
<feature type="compositionally biased region" description="Low complexity" evidence="5">
    <location>
        <begin position="647"/>
        <end position="679"/>
    </location>
</feature>
<feature type="compositionally biased region" description="Polar residues" evidence="5">
    <location>
        <begin position="612"/>
        <end position="632"/>
    </location>
</feature>
<feature type="compositionally biased region" description="Low complexity" evidence="5">
    <location>
        <begin position="774"/>
        <end position="784"/>
    </location>
</feature>
<keyword evidence="2" id="KW-0863">Zinc-finger</keyword>
<dbReference type="PANTHER" id="PTHR46462">
    <property type="entry name" value="UPSET, ISOFORM A"/>
    <property type="match status" value="1"/>
</dbReference>
<feature type="compositionally biased region" description="Basic residues" evidence="5">
    <location>
        <begin position="124"/>
        <end position="137"/>
    </location>
</feature>
<dbReference type="Gene3D" id="3.30.40.10">
    <property type="entry name" value="Zinc/RING finger domain, C3HC4 (zinc finger)"/>
    <property type="match status" value="1"/>
</dbReference>
<dbReference type="InterPro" id="IPR013083">
    <property type="entry name" value="Znf_RING/FYVE/PHD"/>
</dbReference>
<dbReference type="SUPFAM" id="SSF57903">
    <property type="entry name" value="FYVE/PHD zinc finger"/>
    <property type="match status" value="1"/>
</dbReference>
<feature type="compositionally biased region" description="Polar residues" evidence="5">
    <location>
        <begin position="507"/>
        <end position="526"/>
    </location>
</feature>
<organism evidence="7 8">
    <name type="scientific">Humicola insolens</name>
    <name type="common">Soft-rot fungus</name>
    <dbReference type="NCBI Taxonomy" id="85995"/>
    <lineage>
        <taxon>Eukaryota</taxon>
        <taxon>Fungi</taxon>
        <taxon>Dikarya</taxon>
        <taxon>Ascomycota</taxon>
        <taxon>Pezizomycotina</taxon>
        <taxon>Sordariomycetes</taxon>
        <taxon>Sordariomycetidae</taxon>
        <taxon>Sordariales</taxon>
        <taxon>Chaetomiaceae</taxon>
        <taxon>Mycothermus</taxon>
    </lineage>
</organism>
<keyword evidence="8" id="KW-1185">Reference proteome</keyword>
<dbReference type="InterPro" id="IPR019787">
    <property type="entry name" value="Znf_PHD-finger"/>
</dbReference>
<accession>A0ABR3VEM9</accession>
<dbReference type="SMART" id="SM00249">
    <property type="entry name" value="PHD"/>
    <property type="match status" value="1"/>
</dbReference>
<feature type="region of interest" description="Disordered" evidence="5">
    <location>
        <begin position="110"/>
        <end position="211"/>
    </location>
</feature>
<feature type="domain" description="SET" evidence="6">
    <location>
        <begin position="287"/>
        <end position="414"/>
    </location>
</feature>
<dbReference type="SMART" id="SM00317">
    <property type="entry name" value="SET"/>
    <property type="match status" value="1"/>
</dbReference>
<evidence type="ECO:0000313" key="7">
    <source>
        <dbReference type="EMBL" id="KAL1840148.1"/>
    </source>
</evidence>
<feature type="compositionally biased region" description="Polar residues" evidence="5">
    <location>
        <begin position="18"/>
        <end position="28"/>
    </location>
</feature>
<dbReference type="EMBL" id="JAZGSY010000125">
    <property type="protein sequence ID" value="KAL1840148.1"/>
    <property type="molecule type" value="Genomic_DNA"/>
</dbReference>
<feature type="compositionally biased region" description="Basic residues" evidence="5">
    <location>
        <begin position="710"/>
        <end position="720"/>
    </location>
</feature>
<feature type="compositionally biased region" description="Basic and acidic residues" evidence="5">
    <location>
        <begin position="574"/>
        <end position="593"/>
    </location>
</feature>
<evidence type="ECO:0000259" key="6">
    <source>
        <dbReference type="PROSITE" id="PS50280"/>
    </source>
</evidence>
<dbReference type="InterPro" id="IPR001965">
    <property type="entry name" value="Znf_PHD"/>
</dbReference>
<feature type="region of interest" description="Disordered" evidence="5">
    <location>
        <begin position="487"/>
        <end position="878"/>
    </location>
</feature>
<dbReference type="InterPro" id="IPR001214">
    <property type="entry name" value="SET_dom"/>
</dbReference>
<dbReference type="Pfam" id="PF00628">
    <property type="entry name" value="PHD"/>
    <property type="match status" value="1"/>
</dbReference>
<keyword evidence="3" id="KW-0862">Zinc</keyword>
<evidence type="ECO:0000256" key="1">
    <source>
        <dbReference type="ARBA" id="ARBA00022723"/>
    </source>
</evidence>
<feature type="compositionally biased region" description="Basic and acidic residues" evidence="5">
    <location>
        <begin position="528"/>
        <end position="542"/>
    </location>
</feature>
<keyword evidence="4" id="KW-0156">Chromatin regulator</keyword>
<dbReference type="InterPro" id="IPR011011">
    <property type="entry name" value="Znf_FYVE_PHD"/>
</dbReference>
<feature type="compositionally biased region" description="Low complexity" evidence="5">
    <location>
        <begin position="791"/>
        <end position="807"/>
    </location>
</feature>
<dbReference type="Gene3D" id="2.170.270.10">
    <property type="entry name" value="SET domain"/>
    <property type="match status" value="1"/>
</dbReference>
<evidence type="ECO:0000256" key="3">
    <source>
        <dbReference type="ARBA" id="ARBA00022833"/>
    </source>
</evidence>
<evidence type="ECO:0000313" key="8">
    <source>
        <dbReference type="Proteomes" id="UP001583172"/>
    </source>
</evidence>
<comment type="caution">
    <text evidence="7">The sequence shown here is derived from an EMBL/GenBank/DDBJ whole genome shotgun (WGS) entry which is preliminary data.</text>
</comment>
<name>A0ABR3VEM9_HUMIN</name>
<feature type="compositionally biased region" description="Basic and acidic residues" evidence="5">
    <location>
        <begin position="721"/>
        <end position="742"/>
    </location>
</feature>
<feature type="compositionally biased region" description="Polar residues" evidence="5">
    <location>
        <begin position="187"/>
        <end position="201"/>
    </location>
</feature>
<sequence length="967" mass="104240">MTDKGPPLPTSIAPPSQPSALSALNGASSRDVARQQETAEEEPYTIKCICDFPDDDGNTIYCDTCDTWQHIECYYPDNAEDAVQPNFLHSCTDCKPRYIDREQAIARQRARGALPPIEAAAEKKAKRPPSKSQKKKPKPSDLQINGNHGSSDAAKHLSPSDANPHPPKKAKSSHKSSHSISSQAPKRNTSNHGTAKTTNGHPLSPATTPPDLPDDFELYKYSTGFVSLYSDHSYQIVNTNSFADIRVSNTMTNWLHSPEQMEKETALSYSDVFQDLPANIDAIQVVPEVEQARKVISPANVVVQCYSLRAPCKIEKDVPLMEVNGQIGFQASYCQDPENRWGELTAPLPFVLFHPLLPLYIDTRREGSEARFVRRSCRPNATLETYLSSDNQYRFWLVSDRPIAAKEQITIGWDFRFPVAEKTRALQLFGLGDDGSGAQTEQSVVTDEDYQRWAPWVHLILSEYGGCACNLGPECAFARFHRNYLSKNTSRANPPPKTVSKKRKPKSQPQNAISPTSTGHATNSRAASEGHLDDVPENDRRSVSCAPRSKPPSRDRTPTARQGSFDTLGILTEPTDRDKRKVAMVEDTFRRMEQQQQQPQRKRKRPSDGTGPAQSSKPSKPDSVANTPNLPSGFQERGYVDAGTGTSRGKSGSPSRASPARAPDGAKNPSRSSARSSQPRPAPAPAPPRVEYRDVAVQTDFPEPAATATPRRRVGSCLRKRMLENWHVYRLEEERNKRRAMERPQSAATSVGSHGDGDAASLSSPASTRDADKIAAAIDSSLSSPQDHPMPDAAEATQATPTPTPAAKNKYLDLRVEPPPVPLFSNSSASAPPSASTPMSAGTAPAQSPFSAGAALPLPSSPFAPSTANGVATPSPVKKKLSLSDYKSRMNKAAAAAAAASGKPFVGGAAGLLKPVSASSGAEEPKSATSVDGGVVSSPVVEKGEAVTISEVPAVTSASLQQKPPSS</sequence>
<reference evidence="7 8" key="1">
    <citation type="journal article" date="2024" name="Commun. Biol.">
        <title>Comparative genomic analysis of thermophilic fungi reveals convergent evolutionary adaptations and gene losses.</title>
        <authorList>
            <person name="Steindorff A.S."/>
            <person name="Aguilar-Pontes M.V."/>
            <person name="Robinson A.J."/>
            <person name="Andreopoulos B."/>
            <person name="LaButti K."/>
            <person name="Kuo A."/>
            <person name="Mondo S."/>
            <person name="Riley R."/>
            <person name="Otillar R."/>
            <person name="Haridas S."/>
            <person name="Lipzen A."/>
            <person name="Grimwood J."/>
            <person name="Schmutz J."/>
            <person name="Clum A."/>
            <person name="Reid I.D."/>
            <person name="Moisan M.C."/>
            <person name="Butler G."/>
            <person name="Nguyen T.T.M."/>
            <person name="Dewar K."/>
            <person name="Conant G."/>
            <person name="Drula E."/>
            <person name="Henrissat B."/>
            <person name="Hansel C."/>
            <person name="Singer S."/>
            <person name="Hutchinson M.I."/>
            <person name="de Vries R.P."/>
            <person name="Natvig D.O."/>
            <person name="Powell A.J."/>
            <person name="Tsang A."/>
            <person name="Grigoriev I.V."/>
        </authorList>
    </citation>
    <scope>NUCLEOTIDE SEQUENCE [LARGE SCALE GENOMIC DNA]</scope>
    <source>
        <strain evidence="7 8">CBS 620.91</strain>
    </source>
</reference>
<keyword evidence="1" id="KW-0479">Metal-binding</keyword>
<protein>
    <recommendedName>
        <fullName evidence="6">SET domain-containing protein</fullName>
    </recommendedName>
</protein>
<dbReference type="PROSITE" id="PS50280">
    <property type="entry name" value="SET"/>
    <property type="match status" value="1"/>
</dbReference>
<evidence type="ECO:0000256" key="2">
    <source>
        <dbReference type="ARBA" id="ARBA00022771"/>
    </source>
</evidence>
<evidence type="ECO:0000256" key="4">
    <source>
        <dbReference type="ARBA" id="ARBA00022853"/>
    </source>
</evidence>
<feature type="region of interest" description="Disordered" evidence="5">
    <location>
        <begin position="1"/>
        <end position="38"/>
    </location>
</feature>
<gene>
    <name evidence="7" type="ORF">VTJ49DRAFT_764</name>
</gene>
<feature type="region of interest" description="Disordered" evidence="5">
    <location>
        <begin position="917"/>
        <end position="937"/>
    </location>
</feature>
<evidence type="ECO:0000256" key="5">
    <source>
        <dbReference type="SAM" id="MobiDB-lite"/>
    </source>
</evidence>
<feature type="compositionally biased region" description="Basic residues" evidence="5">
    <location>
        <begin position="166"/>
        <end position="177"/>
    </location>
</feature>